<dbReference type="Proteomes" id="UP001157502">
    <property type="component" value="Chromosome 13"/>
</dbReference>
<organism evidence="1 2">
    <name type="scientific">Dallia pectoralis</name>
    <name type="common">Alaska blackfish</name>
    <dbReference type="NCBI Taxonomy" id="75939"/>
    <lineage>
        <taxon>Eukaryota</taxon>
        <taxon>Metazoa</taxon>
        <taxon>Chordata</taxon>
        <taxon>Craniata</taxon>
        <taxon>Vertebrata</taxon>
        <taxon>Euteleostomi</taxon>
        <taxon>Actinopterygii</taxon>
        <taxon>Neopterygii</taxon>
        <taxon>Teleostei</taxon>
        <taxon>Protacanthopterygii</taxon>
        <taxon>Esociformes</taxon>
        <taxon>Umbridae</taxon>
        <taxon>Dallia</taxon>
    </lineage>
</organism>
<keyword evidence="2" id="KW-1185">Reference proteome</keyword>
<accession>A0ACC2GI24</accession>
<sequence length="116" mass="13085">MPTLMKLKCPTCSRSMLTKSMYFMTLPRVLMLHLKRVSVIDGETKKLHDSISIPEELTLQGFCEDTVQPGTRVTSLGKNDVDITPVNSESPDRYCVQIVKCDLNSGTAALYRPRHR</sequence>
<comment type="caution">
    <text evidence="1">The sequence shown here is derived from an EMBL/GenBank/DDBJ whole genome shotgun (WGS) entry which is preliminary data.</text>
</comment>
<evidence type="ECO:0000313" key="2">
    <source>
        <dbReference type="Proteomes" id="UP001157502"/>
    </source>
</evidence>
<dbReference type="EMBL" id="CM055740">
    <property type="protein sequence ID" value="KAJ8003186.1"/>
    <property type="molecule type" value="Genomic_DNA"/>
</dbReference>
<proteinExistence type="predicted"/>
<evidence type="ECO:0000313" key="1">
    <source>
        <dbReference type="EMBL" id="KAJ8003186.1"/>
    </source>
</evidence>
<protein>
    <submittedName>
        <fullName evidence="1">Uncharacterized protein</fullName>
    </submittedName>
</protein>
<reference evidence="1" key="1">
    <citation type="submission" date="2021-05" db="EMBL/GenBank/DDBJ databases">
        <authorList>
            <person name="Pan Q."/>
            <person name="Jouanno E."/>
            <person name="Zahm M."/>
            <person name="Klopp C."/>
            <person name="Cabau C."/>
            <person name="Louis A."/>
            <person name="Berthelot C."/>
            <person name="Parey E."/>
            <person name="Roest Crollius H."/>
            <person name="Montfort J."/>
            <person name="Robinson-Rechavi M."/>
            <person name="Bouchez O."/>
            <person name="Lampietro C."/>
            <person name="Lopez Roques C."/>
            <person name="Donnadieu C."/>
            <person name="Postlethwait J."/>
            <person name="Bobe J."/>
            <person name="Dillon D."/>
            <person name="Chandos A."/>
            <person name="von Hippel F."/>
            <person name="Guiguen Y."/>
        </authorList>
    </citation>
    <scope>NUCLEOTIDE SEQUENCE</scope>
    <source>
        <strain evidence="1">YG-Jan2019</strain>
    </source>
</reference>
<gene>
    <name evidence="1" type="ORF">DPEC_G00166780</name>
</gene>
<name>A0ACC2GI24_DALPE</name>